<keyword evidence="1" id="KW-0808">Transferase</keyword>
<protein>
    <submittedName>
        <fullName evidence="1">Reverse transcriptase domain, reverse transcriptase zinc-binding domain protein</fullName>
    </submittedName>
</protein>
<organism evidence="1">
    <name type="scientific">Tanacetum cinerariifolium</name>
    <name type="common">Dalmatian daisy</name>
    <name type="synonym">Chrysanthemum cinerariifolium</name>
    <dbReference type="NCBI Taxonomy" id="118510"/>
    <lineage>
        <taxon>Eukaryota</taxon>
        <taxon>Viridiplantae</taxon>
        <taxon>Streptophyta</taxon>
        <taxon>Embryophyta</taxon>
        <taxon>Tracheophyta</taxon>
        <taxon>Spermatophyta</taxon>
        <taxon>Magnoliopsida</taxon>
        <taxon>eudicotyledons</taxon>
        <taxon>Gunneridae</taxon>
        <taxon>Pentapetalae</taxon>
        <taxon>asterids</taxon>
        <taxon>campanulids</taxon>
        <taxon>Asterales</taxon>
        <taxon>Asteraceae</taxon>
        <taxon>Asteroideae</taxon>
        <taxon>Anthemideae</taxon>
        <taxon>Anthemidinae</taxon>
        <taxon>Tanacetum</taxon>
    </lineage>
</organism>
<sequence length="257" mass="28621">MTPHHVLIWLLVEGYLEDIAAVRNIIALFELVIGSSVDKNVSTTNHESGDVGVKSLKVCIHVLAGTPSASFARKVATCKENACNLMNTLKCFEEVAGLKINLTKSKIYGVGVEGGELDRMACYMRHSVSEFPFTYLGLPIGVNMRRTSARNGVIDRNERDALWCKLIISIYGLDGGWSGVRDSRLGGGGVWADIIGVGSRGESFWEEGDDFGVDVLRFHTCLTDILGFLEKLEWWFERDIDDEEGWMKRIKMIERIG</sequence>
<evidence type="ECO:0000313" key="1">
    <source>
        <dbReference type="EMBL" id="GEU92568.1"/>
    </source>
</evidence>
<proteinExistence type="predicted"/>
<accession>A0A6L2P227</accession>
<name>A0A6L2P227_TANCI</name>
<dbReference type="EMBL" id="BKCJ010010658">
    <property type="protein sequence ID" value="GEU92568.1"/>
    <property type="molecule type" value="Genomic_DNA"/>
</dbReference>
<dbReference type="PANTHER" id="PTHR33116:SF78">
    <property type="entry name" value="OS12G0587133 PROTEIN"/>
    <property type="match status" value="1"/>
</dbReference>
<dbReference type="AlphaFoldDB" id="A0A6L2P227"/>
<dbReference type="GO" id="GO:0003964">
    <property type="term" value="F:RNA-directed DNA polymerase activity"/>
    <property type="evidence" value="ECO:0007669"/>
    <property type="project" value="UniProtKB-KW"/>
</dbReference>
<keyword evidence="1" id="KW-0548">Nucleotidyltransferase</keyword>
<keyword evidence="1" id="KW-0695">RNA-directed DNA polymerase</keyword>
<gene>
    <name evidence="1" type="ORF">Tci_064546</name>
</gene>
<comment type="caution">
    <text evidence="1">The sequence shown here is derived from an EMBL/GenBank/DDBJ whole genome shotgun (WGS) entry which is preliminary data.</text>
</comment>
<reference evidence="1" key="1">
    <citation type="journal article" date="2019" name="Sci. Rep.">
        <title>Draft genome of Tanacetum cinerariifolium, the natural source of mosquito coil.</title>
        <authorList>
            <person name="Yamashiro T."/>
            <person name="Shiraishi A."/>
            <person name="Satake H."/>
            <person name="Nakayama K."/>
        </authorList>
    </citation>
    <scope>NUCLEOTIDE SEQUENCE</scope>
</reference>
<dbReference type="PANTHER" id="PTHR33116">
    <property type="entry name" value="REVERSE TRANSCRIPTASE ZINC-BINDING DOMAIN-CONTAINING PROTEIN-RELATED-RELATED"/>
    <property type="match status" value="1"/>
</dbReference>